<dbReference type="GeneID" id="8852295"/>
<dbReference type="KEGG" id="ngr:NAEGRDRAFT_45769"/>
<keyword evidence="1" id="KW-0677">Repeat</keyword>
<dbReference type="GO" id="GO:0005737">
    <property type="term" value="C:cytoplasm"/>
    <property type="evidence" value="ECO:0007669"/>
    <property type="project" value="TreeGrafter"/>
</dbReference>
<feature type="repeat" description="Pumilio" evidence="2">
    <location>
        <begin position="708"/>
        <end position="744"/>
    </location>
</feature>
<evidence type="ECO:0000256" key="1">
    <source>
        <dbReference type="ARBA" id="ARBA00022737"/>
    </source>
</evidence>
<dbReference type="PROSITE" id="PS50302">
    <property type="entry name" value="PUM"/>
    <property type="match status" value="4"/>
</dbReference>
<dbReference type="InterPro" id="IPR001313">
    <property type="entry name" value="Pumilio_RNA-bd_rpt"/>
</dbReference>
<dbReference type="InterPro" id="IPR011989">
    <property type="entry name" value="ARM-like"/>
</dbReference>
<feature type="repeat" description="Pumilio" evidence="2">
    <location>
        <begin position="863"/>
        <end position="898"/>
    </location>
</feature>
<organism evidence="5">
    <name type="scientific">Naegleria gruberi</name>
    <name type="common">Amoeba</name>
    <dbReference type="NCBI Taxonomy" id="5762"/>
    <lineage>
        <taxon>Eukaryota</taxon>
        <taxon>Discoba</taxon>
        <taxon>Heterolobosea</taxon>
        <taxon>Tetramitia</taxon>
        <taxon>Eutetramitia</taxon>
        <taxon>Vahlkampfiidae</taxon>
        <taxon>Naegleria</taxon>
    </lineage>
</organism>
<dbReference type="VEuPathDB" id="AmoebaDB:NAEGRDRAFT_45769"/>
<feature type="domain" description="PUM-HD" evidence="3">
    <location>
        <begin position="494"/>
        <end position="843"/>
    </location>
</feature>
<feature type="repeat" description="Pumilio" evidence="2">
    <location>
        <begin position="560"/>
        <end position="595"/>
    </location>
</feature>
<dbReference type="Proteomes" id="UP000006671">
    <property type="component" value="Unassembled WGS sequence"/>
</dbReference>
<dbReference type="Pfam" id="PF00806">
    <property type="entry name" value="PUF"/>
    <property type="match status" value="3"/>
</dbReference>
<dbReference type="InterPro" id="IPR033133">
    <property type="entry name" value="PUM-HD"/>
</dbReference>
<keyword evidence="5" id="KW-1185">Reference proteome</keyword>
<dbReference type="GO" id="GO:0003730">
    <property type="term" value="F:mRNA 3'-UTR binding"/>
    <property type="evidence" value="ECO:0007669"/>
    <property type="project" value="TreeGrafter"/>
</dbReference>
<dbReference type="PROSITE" id="PS50303">
    <property type="entry name" value="PUM_HD"/>
    <property type="match status" value="1"/>
</dbReference>
<dbReference type="SMART" id="SM00025">
    <property type="entry name" value="Pumilio"/>
    <property type="match status" value="8"/>
</dbReference>
<dbReference type="GO" id="GO:0010608">
    <property type="term" value="P:post-transcriptional regulation of gene expression"/>
    <property type="evidence" value="ECO:0007669"/>
    <property type="project" value="TreeGrafter"/>
</dbReference>
<evidence type="ECO:0000256" key="2">
    <source>
        <dbReference type="PROSITE-ProRule" id="PRU00317"/>
    </source>
</evidence>
<dbReference type="AlphaFoldDB" id="D2V0T0"/>
<dbReference type="OrthoDB" id="497380at2759"/>
<gene>
    <name evidence="4" type="ORF">NAEGRDRAFT_45769</name>
</gene>
<dbReference type="SUPFAM" id="SSF48371">
    <property type="entry name" value="ARM repeat"/>
    <property type="match status" value="2"/>
</dbReference>
<dbReference type="InParanoid" id="D2V0T0"/>
<dbReference type="eggNOG" id="KOG1488">
    <property type="taxonomic scope" value="Eukaryota"/>
</dbReference>
<protein>
    <submittedName>
        <fullName evidence="4">Predicted protein</fullName>
    </submittedName>
</protein>
<name>D2V0T0_NAEGR</name>
<dbReference type="PANTHER" id="PTHR12537:SF12">
    <property type="entry name" value="MATERNAL PROTEIN PUMILIO"/>
    <property type="match status" value="1"/>
</dbReference>
<reference evidence="4 5" key="1">
    <citation type="journal article" date="2010" name="Cell">
        <title>The genome of Naegleria gruberi illuminates early eukaryotic versatility.</title>
        <authorList>
            <person name="Fritz-Laylin L.K."/>
            <person name="Prochnik S.E."/>
            <person name="Ginger M.L."/>
            <person name="Dacks J.B."/>
            <person name="Carpenter M.L."/>
            <person name="Field M.C."/>
            <person name="Kuo A."/>
            <person name="Paredez A."/>
            <person name="Chapman J."/>
            <person name="Pham J."/>
            <person name="Shu S."/>
            <person name="Neupane R."/>
            <person name="Cipriano M."/>
            <person name="Mancuso J."/>
            <person name="Tu H."/>
            <person name="Salamov A."/>
            <person name="Lindquist E."/>
            <person name="Shapiro H."/>
            <person name="Lucas S."/>
            <person name="Grigoriev I.V."/>
            <person name="Cande W.Z."/>
            <person name="Fulton C."/>
            <person name="Rokhsar D.S."/>
            <person name="Dawson S.C."/>
        </authorList>
    </citation>
    <scope>NUCLEOTIDE SEQUENCE [LARGE SCALE GENOMIC DNA]</scope>
    <source>
        <strain evidence="4 5">NEG-M</strain>
    </source>
</reference>
<dbReference type="PANTHER" id="PTHR12537">
    <property type="entry name" value="RNA BINDING PROTEIN PUMILIO-RELATED"/>
    <property type="match status" value="1"/>
</dbReference>
<evidence type="ECO:0000259" key="3">
    <source>
        <dbReference type="PROSITE" id="PS50303"/>
    </source>
</evidence>
<sequence length="1039" mass="118907">MSNNNFEPSDTFVPRILFKTLFASVYKNFTCNKQLMMAESVRINEPQNTFKHTVLVSLYNTCMSNFVNREFDSPIETSKTPNANKKNILDLDLVQLDKVSEEVFKTNNDDETQKKITDLFDGESIKDKSLDQVFKEKPSRNVGFFLSKNHERIALMGRKIEQILHLNPQQAFDKWYKLSEFSLENFGPTLNVDEKNPLNPNIAQQMNHLVAQHCLPERNLEQWFDSDALINRVNFSTCTASVMCAEQLQQCFNREDSVGFYECIASDKELMRCTDNVIMKNLGSQNCLSTCKKQAFITIFGTSNCSSFGGKRHLSRVNSTLLTPHNDDTSHLPFTTEYDAFFPNEDEFFDEHLLSSLPPNFKRDGEGNLMVKVDSDHVEYHRDTQQQQQQHIKQKQKKPGFSKALALEKKQLLSSEDSIEDHENSLYQKQGLIAHANNIQDSKLKDFYLGMDKHARSMLTLSELKGHIYAFAMDKFGSAFISNSLQRRKVWIAKGSDKAREITKKDPSSSSKLEQSENGLWFVEHEYALTGTPASQEVASVLKKHVIGHTTEDVDMVFEEVLPHLEELNSHVYGKFIVYHLLMVCSPKQSKIIFDKSLKGSIKDLVFTAGGSMICERIYELFTNENDPRADMILSELKGSLSKCIRDAFAQYIIDAIARGSNMEHRKQLLNELIETDSIQELLALNQPCRVLEKFVKFSETRTILLGKLSKIDYVNLSKDTHGACFITQTLKYASSSQKRLIIDAFKGHLLISSLGPSASHVVNQLFIAAKPEEIDSFLVECKGHFLAMSQDRYATFFMKQILCSTYNVKYLDLVVQELRGSLVLLSYQRYSSKVIEYVLNMIVHYSKKGVALPFSLDELLNEFSKHTVQLSKDKYGAFCIQQVLNIAFAASTCNLVSKETKISLMKDIWQQAMQLALDKHGCFIIQFLVRTPETRMPMMRRFLETEDSPKEFNSNNFFMLINSEQGTSVLMELVKQSDTNQRNALFTVMKSYRSRIKESYHGRQLLKFSTPFDELGVLSSMTDNNDMNIFPSSLSNWK</sequence>
<feature type="repeat" description="Pumilio" evidence="2">
    <location>
        <begin position="908"/>
        <end position="945"/>
    </location>
</feature>
<accession>D2V0T0</accession>
<dbReference type="Gene3D" id="1.25.10.10">
    <property type="entry name" value="Leucine-rich Repeat Variant"/>
    <property type="match status" value="2"/>
</dbReference>
<evidence type="ECO:0000313" key="5">
    <source>
        <dbReference type="Proteomes" id="UP000006671"/>
    </source>
</evidence>
<proteinExistence type="predicted"/>
<dbReference type="EMBL" id="GG738847">
    <property type="protein sequence ID" value="EFC49784.1"/>
    <property type="molecule type" value="Genomic_DNA"/>
</dbReference>
<dbReference type="RefSeq" id="XP_002682528.1">
    <property type="nucleotide sequence ID" value="XM_002682482.1"/>
</dbReference>
<dbReference type="InterPro" id="IPR016024">
    <property type="entry name" value="ARM-type_fold"/>
</dbReference>
<evidence type="ECO:0000313" key="4">
    <source>
        <dbReference type="EMBL" id="EFC49784.1"/>
    </source>
</evidence>
<dbReference type="STRING" id="5762.D2V0T0"/>